<comment type="similarity">
    <text evidence="3">Belongs to the RimP family.</text>
</comment>
<dbReference type="InterPro" id="IPR036847">
    <property type="entry name" value="RimP_C_sf"/>
</dbReference>
<comment type="function">
    <text evidence="3">Required for maturation of 30S ribosomal subunits.</text>
</comment>
<dbReference type="Pfam" id="PF02576">
    <property type="entry name" value="RimP_N"/>
    <property type="match status" value="1"/>
</dbReference>
<accession>A0A7Y0E0D8</accession>
<dbReference type="FunFam" id="3.30.300.70:FF:000001">
    <property type="entry name" value="Ribosome maturation factor RimP"/>
    <property type="match status" value="1"/>
</dbReference>
<evidence type="ECO:0000256" key="1">
    <source>
        <dbReference type="ARBA" id="ARBA00022490"/>
    </source>
</evidence>
<sequence length="177" mass="19259">MTIEDRIAQMIQPALEDMGYGLVRVRLQGKERMTLQIMADRLDETAITVDDCADISHAVSAILDVEDPITEAYALEVSSPGIDRPLTRLRDFERFAGHEAKVELENLMNGRRRFRGTLTGIAGEAGGEIVKIETDTGPFEIPFAEIRDAKLVLTDALIEASRAAAAQSDGTAEGSAL</sequence>
<dbReference type="HAMAP" id="MF_01077">
    <property type="entry name" value="RimP"/>
    <property type="match status" value="1"/>
</dbReference>
<evidence type="ECO:0000313" key="7">
    <source>
        <dbReference type="Proteomes" id="UP000539372"/>
    </source>
</evidence>
<evidence type="ECO:0000313" key="6">
    <source>
        <dbReference type="EMBL" id="NMM44925.1"/>
    </source>
</evidence>
<dbReference type="InterPro" id="IPR035956">
    <property type="entry name" value="RimP_N_sf"/>
</dbReference>
<gene>
    <name evidence="3 6" type="primary">rimP</name>
    <name evidence="6" type="ORF">HH303_10585</name>
</gene>
<dbReference type="PANTHER" id="PTHR33867">
    <property type="entry name" value="RIBOSOME MATURATION FACTOR RIMP"/>
    <property type="match status" value="1"/>
</dbReference>
<dbReference type="Gene3D" id="2.30.30.180">
    <property type="entry name" value="Ribosome maturation factor RimP, C-terminal domain"/>
    <property type="match status" value="1"/>
</dbReference>
<dbReference type="Proteomes" id="UP000539372">
    <property type="component" value="Unassembled WGS sequence"/>
</dbReference>
<comment type="subcellular location">
    <subcellularLocation>
        <location evidence="3">Cytoplasm</location>
    </subcellularLocation>
</comment>
<dbReference type="CDD" id="cd01734">
    <property type="entry name" value="YlxS_C"/>
    <property type="match status" value="1"/>
</dbReference>
<evidence type="ECO:0000256" key="2">
    <source>
        <dbReference type="ARBA" id="ARBA00022517"/>
    </source>
</evidence>
<reference evidence="6 7" key="1">
    <citation type="submission" date="2020-04" db="EMBL/GenBank/DDBJ databases">
        <title>Rhodospirillaceae bacterium KN72 isolated from deep sea.</title>
        <authorList>
            <person name="Zhang D.-C."/>
        </authorList>
    </citation>
    <scope>NUCLEOTIDE SEQUENCE [LARGE SCALE GENOMIC DNA]</scope>
    <source>
        <strain evidence="6 7">KN72</strain>
    </source>
</reference>
<dbReference type="Pfam" id="PF17384">
    <property type="entry name" value="DUF150_C"/>
    <property type="match status" value="1"/>
</dbReference>
<evidence type="ECO:0000256" key="3">
    <source>
        <dbReference type="HAMAP-Rule" id="MF_01077"/>
    </source>
</evidence>
<protein>
    <recommendedName>
        <fullName evidence="3">Ribosome maturation factor RimP</fullName>
    </recommendedName>
</protein>
<dbReference type="AlphaFoldDB" id="A0A7Y0E0D8"/>
<dbReference type="GO" id="GO:0005829">
    <property type="term" value="C:cytosol"/>
    <property type="evidence" value="ECO:0007669"/>
    <property type="project" value="TreeGrafter"/>
</dbReference>
<dbReference type="EMBL" id="JABBNT010000003">
    <property type="protein sequence ID" value="NMM44925.1"/>
    <property type="molecule type" value="Genomic_DNA"/>
</dbReference>
<dbReference type="InterPro" id="IPR003728">
    <property type="entry name" value="Ribosome_maturation_RimP"/>
</dbReference>
<keyword evidence="7" id="KW-1185">Reference proteome</keyword>
<evidence type="ECO:0000259" key="5">
    <source>
        <dbReference type="Pfam" id="PF17384"/>
    </source>
</evidence>
<dbReference type="GO" id="GO:0000028">
    <property type="term" value="P:ribosomal small subunit assembly"/>
    <property type="evidence" value="ECO:0007669"/>
    <property type="project" value="TreeGrafter"/>
</dbReference>
<dbReference type="NCBIfam" id="NF000932">
    <property type="entry name" value="PRK00092.2-5"/>
    <property type="match status" value="1"/>
</dbReference>
<name>A0A7Y0E0D8_9PROT</name>
<keyword evidence="1 3" id="KW-0963">Cytoplasm</keyword>
<keyword evidence="2 3" id="KW-0690">Ribosome biogenesis</keyword>
<evidence type="ECO:0000259" key="4">
    <source>
        <dbReference type="Pfam" id="PF02576"/>
    </source>
</evidence>
<feature type="domain" description="Ribosome maturation factor RimP N-terminal" evidence="4">
    <location>
        <begin position="10"/>
        <end position="83"/>
    </location>
</feature>
<dbReference type="SUPFAM" id="SSF75420">
    <property type="entry name" value="YhbC-like, N-terminal domain"/>
    <property type="match status" value="1"/>
</dbReference>
<dbReference type="InterPro" id="IPR028998">
    <property type="entry name" value="RimP_C"/>
</dbReference>
<dbReference type="GO" id="GO:0006412">
    <property type="term" value="P:translation"/>
    <property type="evidence" value="ECO:0007669"/>
    <property type="project" value="TreeGrafter"/>
</dbReference>
<dbReference type="InterPro" id="IPR028989">
    <property type="entry name" value="RimP_N"/>
</dbReference>
<organism evidence="6 7">
    <name type="scientific">Pacificispira spongiicola</name>
    <dbReference type="NCBI Taxonomy" id="2729598"/>
    <lineage>
        <taxon>Bacteria</taxon>
        <taxon>Pseudomonadati</taxon>
        <taxon>Pseudomonadota</taxon>
        <taxon>Alphaproteobacteria</taxon>
        <taxon>Rhodospirillales</taxon>
        <taxon>Rhodospirillaceae</taxon>
        <taxon>Pacificispira</taxon>
    </lineage>
</organism>
<feature type="domain" description="Ribosome maturation factor RimP C-terminal" evidence="5">
    <location>
        <begin position="86"/>
        <end position="154"/>
    </location>
</feature>
<proteinExistence type="inferred from homology"/>
<dbReference type="PANTHER" id="PTHR33867:SF1">
    <property type="entry name" value="RIBOSOME MATURATION FACTOR RIMP"/>
    <property type="match status" value="1"/>
</dbReference>
<comment type="caution">
    <text evidence="6">The sequence shown here is derived from an EMBL/GenBank/DDBJ whole genome shotgun (WGS) entry which is preliminary data.</text>
</comment>
<dbReference type="SUPFAM" id="SSF74942">
    <property type="entry name" value="YhbC-like, C-terminal domain"/>
    <property type="match status" value="1"/>
</dbReference>
<dbReference type="Gene3D" id="3.30.300.70">
    <property type="entry name" value="RimP-like superfamily, N-terminal"/>
    <property type="match status" value="1"/>
</dbReference>